<dbReference type="PIRSF" id="PIRSF004681">
    <property type="entry name" value="UCP004681"/>
    <property type="match status" value="1"/>
</dbReference>
<reference evidence="2" key="1">
    <citation type="journal article" date="2014" name="Int. J. Syst. Evol. Microbiol.">
        <title>Complete genome sequence of Corynebacterium casei LMG S-19264T (=DSM 44701T), isolated from a smear-ripened cheese.</title>
        <authorList>
            <consortium name="US DOE Joint Genome Institute (JGI-PGF)"/>
            <person name="Walter F."/>
            <person name="Albersmeier A."/>
            <person name="Kalinowski J."/>
            <person name="Ruckert C."/>
        </authorList>
    </citation>
    <scope>NUCLEOTIDE SEQUENCE</scope>
    <source>
        <strain evidence="2">KCTC 22164</strain>
    </source>
</reference>
<protein>
    <recommendedName>
        <fullName evidence="4">YjbQ family protein</fullName>
    </recommendedName>
</protein>
<dbReference type="SUPFAM" id="SSF111038">
    <property type="entry name" value="YjbQ-like"/>
    <property type="match status" value="1"/>
</dbReference>
<reference evidence="2" key="2">
    <citation type="submission" date="2020-09" db="EMBL/GenBank/DDBJ databases">
        <authorList>
            <person name="Sun Q."/>
            <person name="Kim S."/>
        </authorList>
    </citation>
    <scope>NUCLEOTIDE SEQUENCE</scope>
    <source>
        <strain evidence="2">KCTC 22164</strain>
    </source>
</reference>
<dbReference type="AlphaFoldDB" id="A0A918JLJ3"/>
<dbReference type="PANTHER" id="PTHR30615">
    <property type="entry name" value="UNCHARACTERIZED PROTEIN YJBQ-RELATED"/>
    <property type="match status" value="1"/>
</dbReference>
<dbReference type="InterPro" id="IPR035917">
    <property type="entry name" value="YjbQ-like_sf"/>
</dbReference>
<evidence type="ECO:0000256" key="1">
    <source>
        <dbReference type="ARBA" id="ARBA00005534"/>
    </source>
</evidence>
<gene>
    <name evidence="2" type="ORF">GCM10007391_16460</name>
</gene>
<dbReference type="RefSeq" id="WP_229805043.1">
    <property type="nucleotide sequence ID" value="NZ_BMXP01000003.1"/>
</dbReference>
<accession>A0A918JLJ3</accession>
<organism evidence="2 3">
    <name type="scientific">Alteromonas halophila</name>
    <dbReference type="NCBI Taxonomy" id="516698"/>
    <lineage>
        <taxon>Bacteria</taxon>
        <taxon>Pseudomonadati</taxon>
        <taxon>Pseudomonadota</taxon>
        <taxon>Gammaproteobacteria</taxon>
        <taxon>Alteromonadales</taxon>
        <taxon>Alteromonadaceae</taxon>
        <taxon>Alteromonas/Salinimonas group</taxon>
        <taxon>Alteromonas</taxon>
    </lineage>
</organism>
<comment type="similarity">
    <text evidence="1">Belongs to the UPF0047 family.</text>
</comment>
<dbReference type="PANTHER" id="PTHR30615:SF8">
    <property type="entry name" value="UPF0047 PROTEIN C4A8.02C"/>
    <property type="match status" value="1"/>
</dbReference>
<evidence type="ECO:0000313" key="2">
    <source>
        <dbReference type="EMBL" id="GGW83605.1"/>
    </source>
</evidence>
<comment type="caution">
    <text evidence="2">The sequence shown here is derived from an EMBL/GenBank/DDBJ whole genome shotgun (WGS) entry which is preliminary data.</text>
</comment>
<evidence type="ECO:0008006" key="4">
    <source>
        <dbReference type="Google" id="ProtNLM"/>
    </source>
</evidence>
<sequence length="145" mass="16230">MTNNFWHSEKITLSPFRRGFHLITDEITRALPQLKSTQTGLLHLWLQHTSASLTVNENADPTVRGDLEAYFNHSVPENSPYFQHTYEGPDDMPAHIKSSLLGCQITLPVAAGRLQLGTWQGIVLGEHRDRASSRTIIATLQGVRS</sequence>
<dbReference type="InterPro" id="IPR001602">
    <property type="entry name" value="UPF0047_YjbQ-like"/>
</dbReference>
<proteinExistence type="inferred from homology"/>
<evidence type="ECO:0000313" key="3">
    <source>
        <dbReference type="Proteomes" id="UP000631300"/>
    </source>
</evidence>
<dbReference type="Gene3D" id="2.60.120.460">
    <property type="entry name" value="YjbQ-like"/>
    <property type="match status" value="1"/>
</dbReference>
<keyword evidence="3" id="KW-1185">Reference proteome</keyword>
<name>A0A918JLJ3_9ALTE</name>
<dbReference type="Proteomes" id="UP000631300">
    <property type="component" value="Unassembled WGS sequence"/>
</dbReference>
<dbReference type="EMBL" id="BMXP01000003">
    <property type="protein sequence ID" value="GGW83605.1"/>
    <property type="molecule type" value="Genomic_DNA"/>
</dbReference>
<dbReference type="Pfam" id="PF01894">
    <property type="entry name" value="YjbQ"/>
    <property type="match status" value="1"/>
</dbReference>
<dbReference type="NCBIfam" id="TIGR00149">
    <property type="entry name" value="TIGR00149_YjbQ"/>
    <property type="match status" value="1"/>
</dbReference>